<keyword evidence="7 8" id="KW-0998">Cell outer membrane</keyword>
<dbReference type="PROSITE" id="PS52016">
    <property type="entry name" value="TONB_DEPENDENT_REC_3"/>
    <property type="match status" value="1"/>
</dbReference>
<evidence type="ECO:0000256" key="9">
    <source>
        <dbReference type="RuleBase" id="RU003357"/>
    </source>
</evidence>
<dbReference type="RefSeq" id="WP_264965127.1">
    <property type="nucleotide sequence ID" value="NZ_JAPDVK010000001.1"/>
</dbReference>
<dbReference type="NCBIfam" id="TIGR04057">
    <property type="entry name" value="SusC_RagA_signa"/>
    <property type="match status" value="1"/>
</dbReference>
<dbReference type="NCBIfam" id="TIGR04056">
    <property type="entry name" value="OMP_RagA_SusC"/>
    <property type="match status" value="1"/>
</dbReference>
<feature type="signal peptide" evidence="10">
    <location>
        <begin position="1"/>
        <end position="28"/>
    </location>
</feature>
<feature type="domain" description="TonB-dependent receptor-like beta-barrel" evidence="11">
    <location>
        <begin position="409"/>
        <end position="997"/>
    </location>
</feature>
<dbReference type="Gene3D" id="2.40.170.20">
    <property type="entry name" value="TonB-dependent receptor, beta-barrel domain"/>
    <property type="match status" value="1"/>
</dbReference>
<dbReference type="Gene3D" id="2.60.40.1120">
    <property type="entry name" value="Carboxypeptidase-like, regulatory domain"/>
    <property type="match status" value="1"/>
</dbReference>
<evidence type="ECO:0000256" key="2">
    <source>
        <dbReference type="ARBA" id="ARBA00022448"/>
    </source>
</evidence>
<dbReference type="FunFam" id="2.170.130.10:FF:000003">
    <property type="entry name" value="SusC/RagA family TonB-linked outer membrane protein"/>
    <property type="match status" value="1"/>
</dbReference>
<organism evidence="13 14">
    <name type="scientific">Segatella copri</name>
    <dbReference type="NCBI Taxonomy" id="165179"/>
    <lineage>
        <taxon>Bacteria</taxon>
        <taxon>Pseudomonadati</taxon>
        <taxon>Bacteroidota</taxon>
        <taxon>Bacteroidia</taxon>
        <taxon>Bacteroidales</taxon>
        <taxon>Prevotellaceae</taxon>
        <taxon>Segatella</taxon>
    </lineage>
</organism>
<evidence type="ECO:0000256" key="1">
    <source>
        <dbReference type="ARBA" id="ARBA00004571"/>
    </source>
</evidence>
<evidence type="ECO:0000256" key="4">
    <source>
        <dbReference type="ARBA" id="ARBA00022692"/>
    </source>
</evidence>
<accession>A0AAP3B9V8</accession>
<keyword evidence="5 9" id="KW-0798">TonB box</keyword>
<proteinExistence type="inferred from homology"/>
<comment type="subcellular location">
    <subcellularLocation>
        <location evidence="1 8">Cell outer membrane</location>
        <topology evidence="1 8">Multi-pass membrane protein</topology>
    </subcellularLocation>
</comment>
<evidence type="ECO:0000256" key="7">
    <source>
        <dbReference type="ARBA" id="ARBA00023237"/>
    </source>
</evidence>
<dbReference type="InterPro" id="IPR023996">
    <property type="entry name" value="TonB-dep_OMP_SusC/RagA"/>
</dbReference>
<keyword evidence="13" id="KW-0675">Receptor</keyword>
<dbReference type="InterPro" id="IPR000531">
    <property type="entry name" value="Beta-barrel_TonB"/>
</dbReference>
<reference evidence="13" key="1">
    <citation type="submission" date="2022-11" db="EMBL/GenBank/DDBJ databases">
        <title>Genomic repertoires linked with pathogenic potency of arthritogenic Prevotella copri isolated from the gut of rheumatoid arthritis patients.</title>
        <authorList>
            <person name="Nii T."/>
            <person name="Maeda Y."/>
            <person name="Motooka D."/>
            <person name="Naito M."/>
            <person name="Matsumoto Y."/>
            <person name="Ogawa T."/>
            <person name="Oguro-Igashira E."/>
            <person name="Kishikawa T."/>
            <person name="Yamashita M."/>
            <person name="Koizumi S."/>
            <person name="Kurakawa T."/>
            <person name="Okumura R."/>
            <person name="Kayama H."/>
            <person name="Murakami M."/>
            <person name="Sakaguchi T."/>
            <person name="Das B."/>
            <person name="Nakamura S."/>
            <person name="Okada Y."/>
            <person name="Kumanogoh A."/>
            <person name="Takeda K."/>
        </authorList>
    </citation>
    <scope>NUCLEOTIDE SEQUENCE</scope>
    <source>
        <strain evidence="13">F3-75</strain>
    </source>
</reference>
<feature type="chain" id="PRO_5042926548" evidence="10">
    <location>
        <begin position="29"/>
        <end position="1034"/>
    </location>
</feature>
<evidence type="ECO:0000256" key="8">
    <source>
        <dbReference type="PROSITE-ProRule" id="PRU01360"/>
    </source>
</evidence>
<dbReference type="SUPFAM" id="SSF56935">
    <property type="entry name" value="Porins"/>
    <property type="match status" value="1"/>
</dbReference>
<dbReference type="InterPro" id="IPR012910">
    <property type="entry name" value="Plug_dom"/>
</dbReference>
<evidence type="ECO:0000313" key="13">
    <source>
        <dbReference type="EMBL" id="MCW4126813.1"/>
    </source>
</evidence>
<keyword evidence="6 8" id="KW-0472">Membrane</keyword>
<evidence type="ECO:0000259" key="11">
    <source>
        <dbReference type="Pfam" id="PF00593"/>
    </source>
</evidence>
<keyword evidence="3 8" id="KW-1134">Transmembrane beta strand</keyword>
<dbReference type="Proteomes" id="UP001209344">
    <property type="component" value="Unassembled WGS sequence"/>
</dbReference>
<evidence type="ECO:0000313" key="14">
    <source>
        <dbReference type="Proteomes" id="UP001209344"/>
    </source>
</evidence>
<gene>
    <name evidence="13" type="ORF">ONT16_00750</name>
</gene>
<dbReference type="Gene3D" id="2.170.130.10">
    <property type="entry name" value="TonB-dependent receptor, plug domain"/>
    <property type="match status" value="1"/>
</dbReference>
<keyword evidence="2 8" id="KW-0813">Transport</keyword>
<keyword evidence="4 8" id="KW-0812">Transmembrane</keyword>
<dbReference type="Pfam" id="PF07715">
    <property type="entry name" value="Plug"/>
    <property type="match status" value="1"/>
</dbReference>
<dbReference type="SUPFAM" id="SSF49464">
    <property type="entry name" value="Carboxypeptidase regulatory domain-like"/>
    <property type="match status" value="1"/>
</dbReference>
<dbReference type="Pfam" id="PF00593">
    <property type="entry name" value="TonB_dep_Rec_b-barrel"/>
    <property type="match status" value="1"/>
</dbReference>
<protein>
    <submittedName>
        <fullName evidence="13">TonB-dependent receptor</fullName>
    </submittedName>
</protein>
<dbReference type="InterPro" id="IPR039426">
    <property type="entry name" value="TonB-dep_rcpt-like"/>
</dbReference>
<dbReference type="GO" id="GO:0009279">
    <property type="term" value="C:cell outer membrane"/>
    <property type="evidence" value="ECO:0007669"/>
    <property type="project" value="UniProtKB-SubCell"/>
</dbReference>
<dbReference type="Pfam" id="PF13715">
    <property type="entry name" value="CarbopepD_reg_2"/>
    <property type="match status" value="1"/>
</dbReference>
<evidence type="ECO:0000256" key="3">
    <source>
        <dbReference type="ARBA" id="ARBA00022452"/>
    </source>
</evidence>
<dbReference type="EMBL" id="JAPDVK010000001">
    <property type="protein sequence ID" value="MCW4126813.1"/>
    <property type="molecule type" value="Genomic_DNA"/>
</dbReference>
<feature type="domain" description="TonB-dependent receptor plug" evidence="12">
    <location>
        <begin position="139"/>
        <end position="245"/>
    </location>
</feature>
<evidence type="ECO:0000256" key="10">
    <source>
        <dbReference type="SAM" id="SignalP"/>
    </source>
</evidence>
<dbReference type="InterPro" id="IPR008969">
    <property type="entry name" value="CarboxyPept-like_regulatory"/>
</dbReference>
<comment type="caution">
    <text evidence="13">The sequence shown here is derived from an EMBL/GenBank/DDBJ whole genome shotgun (WGS) entry which is preliminary data.</text>
</comment>
<dbReference type="AlphaFoldDB" id="A0AAP3B9V8"/>
<comment type="similarity">
    <text evidence="8 9">Belongs to the TonB-dependent receptor family.</text>
</comment>
<name>A0AAP3B9V8_9BACT</name>
<dbReference type="InterPro" id="IPR036942">
    <property type="entry name" value="Beta-barrel_TonB_sf"/>
</dbReference>
<evidence type="ECO:0000256" key="6">
    <source>
        <dbReference type="ARBA" id="ARBA00023136"/>
    </source>
</evidence>
<evidence type="ECO:0000259" key="12">
    <source>
        <dbReference type="Pfam" id="PF07715"/>
    </source>
</evidence>
<keyword evidence="10" id="KW-0732">Signal</keyword>
<dbReference type="InterPro" id="IPR023997">
    <property type="entry name" value="TonB-dep_OMP_SusC/RagA_CS"/>
</dbReference>
<dbReference type="InterPro" id="IPR037066">
    <property type="entry name" value="Plug_dom_sf"/>
</dbReference>
<sequence length="1034" mass="114945">MSKNMKPKDQMKTALLICALTSMSPAFANGTMVKADNLTPPTTSIQQQKKVATGRVVDNQGEPLIGVTVMEVGTSNGTVTDLDGNFSLSLKNPNGKITISYIGFNPQTLTAASNMQITMKSEDKELNEVVVVGYGTQKKVNLTGSVSSVDSKALESRPIQNLQSGLQGMMPGVTISGTNGAPGMDSGSINVRGVGTLNSSSPYILIDGVESGTMSSLDPNDIESISVLKDAASAAIYGSKAANGVILITTKRGKSGKPQVSYNGYVSVQNPTSLIDRLDSYEYAHMLNDALESEGKAKKFATEEEINALPNTDWYDLAYKTGSLQHHNVSVNGATESVNYLASVGYLKQSGILPHAGREQVNGRTNLEMKINSRLTARLNLAYIKNDYTDPSSAYAGGGSDQIIRQLNLISPWITARYDDGTWGTISDGSPIAWLDNDLKVYRRNTNFTGLFGVDYKILDGLTAKLSASYVNDNQNYDYFQKFFVYNANKKTDPNFHDERVYKWERKTFEALLNYNKTFGQHTVGALAGWHAEAYDYKYWYTYRKNFPNNNVTDINAGDVSTQKAEGNTRELNMLSWFGRVNYDFAGRYLFEANLRADASSRFADGHRWGYFPSFSAGWRVSEEAFMEGTKSWLSNFKIRGSWGQLGNQEALSDYYPAINTYSINAKYAFDGKVTSGYYQSSYKINTITWEKATTWGVGVDLGFLDNKITASVDYYNRLTDGILISVDAPYEFALGSYLDNVGQMRNQGFEMSLNYNDKFGEVTVGAGLNVAYNKNKIESMPGKGYVDTGYNQRNATGQEFNSYYVYKSDGFFQTDKEAQEYMDYYWPADGSKGACPFSGGKFKAGDLKYVDINGDGKIDAENDRFYAGSSVPRWTFGLNLNAAWKGFDLSLFFNGQFKAYRYFDAYEVEGAFVGDSSHPATIWRDSWTYNKSNPKMPRLFTDTNSPSSSRNVVSTFWLKNVSYCRLKNLQLGYTLPKSALEFLHVNKVRVYYSCENLFTIDNLDINVDPEATSQRLSSYPLLRTHSFGLSVTF</sequence>
<evidence type="ECO:0000256" key="5">
    <source>
        <dbReference type="ARBA" id="ARBA00023077"/>
    </source>
</evidence>